<dbReference type="InterPro" id="IPR007055">
    <property type="entry name" value="BON_dom"/>
</dbReference>
<dbReference type="Pfam" id="PF04972">
    <property type="entry name" value="BON"/>
    <property type="match status" value="1"/>
</dbReference>
<dbReference type="AlphaFoldDB" id="A0A3B1DCB5"/>
<feature type="domain" description="BON" evidence="1">
    <location>
        <begin position="9"/>
        <end position="77"/>
    </location>
</feature>
<evidence type="ECO:0000259" key="1">
    <source>
        <dbReference type="PROSITE" id="PS50914"/>
    </source>
</evidence>
<name>A0A3B1DCB5_9ZZZZ</name>
<dbReference type="PROSITE" id="PS50914">
    <property type="entry name" value="BON"/>
    <property type="match status" value="1"/>
</dbReference>
<dbReference type="Gene3D" id="3.30.1340.30">
    <property type="match status" value="1"/>
</dbReference>
<accession>A0A3B1DCB5</accession>
<protein>
    <recommendedName>
        <fullName evidence="1">BON domain-containing protein</fullName>
    </recommendedName>
</protein>
<gene>
    <name evidence="2" type="ORF">MNBD_PLANCTO02-2121</name>
</gene>
<reference evidence="2" key="1">
    <citation type="submission" date="2018-06" db="EMBL/GenBank/DDBJ databases">
        <authorList>
            <person name="Zhirakovskaya E."/>
        </authorList>
    </citation>
    <scope>NUCLEOTIDE SEQUENCE</scope>
</reference>
<evidence type="ECO:0000313" key="2">
    <source>
        <dbReference type="EMBL" id="VAX36481.1"/>
    </source>
</evidence>
<sequence>MVQKHQIDPPHNLKELVHNRLAGSPFITSRSLAVDVETHSVTLRGYVPSYYQKQLAQESIRDIEGVEKIQNELEVVVSPR</sequence>
<organism evidence="2">
    <name type="scientific">hydrothermal vent metagenome</name>
    <dbReference type="NCBI Taxonomy" id="652676"/>
    <lineage>
        <taxon>unclassified sequences</taxon>
        <taxon>metagenomes</taxon>
        <taxon>ecological metagenomes</taxon>
    </lineage>
</organism>
<dbReference type="EMBL" id="UOGL01000057">
    <property type="protein sequence ID" value="VAX36481.1"/>
    <property type="molecule type" value="Genomic_DNA"/>
</dbReference>
<proteinExistence type="predicted"/>